<dbReference type="Pfam" id="PF05016">
    <property type="entry name" value="ParE_toxin"/>
    <property type="match status" value="1"/>
</dbReference>
<dbReference type="OrthoDB" id="5574284at2"/>
<dbReference type="AlphaFoldDB" id="A0A369ID50"/>
<dbReference type="Proteomes" id="UP000253141">
    <property type="component" value="Unassembled WGS sequence"/>
</dbReference>
<dbReference type="InterPro" id="IPR035093">
    <property type="entry name" value="RelE/ParE_toxin_dom_sf"/>
</dbReference>
<evidence type="ECO:0000256" key="1">
    <source>
        <dbReference type="ARBA" id="ARBA00006226"/>
    </source>
</evidence>
<sequence>MDKAISWSEPAKEDFRDVVYYLMRDSDVLAENWIEELDHALHLLSKFPEMGKMNPEKEVRFIREIFVGKYRIVYSYLNDVITVLMIRHQSRPLGKIE</sequence>
<name>A0A369ID50_9BACT</name>
<evidence type="ECO:0000313" key="3">
    <source>
        <dbReference type="EMBL" id="RDB07598.1"/>
    </source>
</evidence>
<dbReference type="Gene3D" id="3.30.2310.20">
    <property type="entry name" value="RelE-like"/>
    <property type="match status" value="1"/>
</dbReference>
<dbReference type="InterPro" id="IPR051803">
    <property type="entry name" value="TA_system_RelE-like_toxin"/>
</dbReference>
<dbReference type="PANTHER" id="PTHR33755">
    <property type="entry name" value="TOXIN PARE1-RELATED"/>
    <property type="match status" value="1"/>
</dbReference>
<evidence type="ECO:0000256" key="2">
    <source>
        <dbReference type="ARBA" id="ARBA00022649"/>
    </source>
</evidence>
<dbReference type="InterPro" id="IPR007712">
    <property type="entry name" value="RelE/ParE_toxin"/>
</dbReference>
<keyword evidence="4" id="KW-1185">Reference proteome</keyword>
<reference evidence="3 4" key="1">
    <citation type="submission" date="2018-07" db="EMBL/GenBank/DDBJ databases">
        <title>Genome analysis of Runella aurantiaca.</title>
        <authorList>
            <person name="Yang X."/>
        </authorList>
    </citation>
    <scope>NUCLEOTIDE SEQUENCE [LARGE SCALE GENOMIC DNA]</scope>
    <source>
        <strain evidence="3 4">YX9</strain>
    </source>
</reference>
<proteinExistence type="inferred from homology"/>
<organism evidence="3 4">
    <name type="scientific">Runella aurantiaca</name>
    <dbReference type="NCBI Taxonomy" id="2282308"/>
    <lineage>
        <taxon>Bacteria</taxon>
        <taxon>Pseudomonadati</taxon>
        <taxon>Bacteroidota</taxon>
        <taxon>Cytophagia</taxon>
        <taxon>Cytophagales</taxon>
        <taxon>Spirosomataceae</taxon>
        <taxon>Runella</taxon>
    </lineage>
</organism>
<dbReference type="PANTHER" id="PTHR33755:SF5">
    <property type="entry name" value="TYPE II TOXIN-ANTITOXIN SYSTEM RELE_PARE FAMILY TOXIN"/>
    <property type="match status" value="1"/>
</dbReference>
<keyword evidence="2" id="KW-1277">Toxin-antitoxin system</keyword>
<protein>
    <submittedName>
        <fullName evidence="3">Type II toxin-antitoxin system RelE/ParE family toxin</fullName>
    </submittedName>
</protein>
<comment type="similarity">
    <text evidence="1">Belongs to the RelE toxin family.</text>
</comment>
<dbReference type="RefSeq" id="WP_114459139.1">
    <property type="nucleotide sequence ID" value="NZ_QPIW01000001.1"/>
</dbReference>
<evidence type="ECO:0000313" key="4">
    <source>
        <dbReference type="Proteomes" id="UP000253141"/>
    </source>
</evidence>
<comment type="caution">
    <text evidence="3">The sequence shown here is derived from an EMBL/GenBank/DDBJ whole genome shotgun (WGS) entry which is preliminary data.</text>
</comment>
<dbReference type="EMBL" id="QPIW01000001">
    <property type="protein sequence ID" value="RDB07598.1"/>
    <property type="molecule type" value="Genomic_DNA"/>
</dbReference>
<gene>
    <name evidence="3" type="ORF">DVG78_00590</name>
</gene>
<dbReference type="SUPFAM" id="SSF143011">
    <property type="entry name" value="RelE-like"/>
    <property type="match status" value="1"/>
</dbReference>
<accession>A0A369ID50</accession>